<dbReference type="AlphaFoldDB" id="A0A0F8VQU7"/>
<protein>
    <submittedName>
        <fullName evidence="1">Uncharacterized protein</fullName>
    </submittedName>
</protein>
<feature type="non-terminal residue" evidence="1">
    <location>
        <position position="1"/>
    </location>
</feature>
<dbReference type="EMBL" id="LAZR01069925">
    <property type="protein sequence ID" value="KKK46748.1"/>
    <property type="molecule type" value="Genomic_DNA"/>
</dbReference>
<proteinExistence type="predicted"/>
<organism evidence="1">
    <name type="scientific">marine sediment metagenome</name>
    <dbReference type="NCBI Taxonomy" id="412755"/>
    <lineage>
        <taxon>unclassified sequences</taxon>
        <taxon>metagenomes</taxon>
        <taxon>ecological metagenomes</taxon>
    </lineage>
</organism>
<sequence length="68" mass="7558">MTTWDRAYDRWEADCLDEWNAKYSDVLGEKTLGTDGSSCIEFAENGSAYPHGIGGTLHMSRAVTRWAG</sequence>
<comment type="caution">
    <text evidence="1">The sequence shown here is derived from an EMBL/GenBank/DDBJ whole genome shotgun (WGS) entry which is preliminary data.</text>
</comment>
<accession>A0A0F8VQU7</accession>
<gene>
    <name evidence="1" type="ORF">LCGC14_3162140</name>
</gene>
<evidence type="ECO:0000313" key="1">
    <source>
        <dbReference type="EMBL" id="KKK46748.1"/>
    </source>
</evidence>
<reference evidence="1" key="1">
    <citation type="journal article" date="2015" name="Nature">
        <title>Complex archaea that bridge the gap between prokaryotes and eukaryotes.</title>
        <authorList>
            <person name="Spang A."/>
            <person name="Saw J.H."/>
            <person name="Jorgensen S.L."/>
            <person name="Zaremba-Niedzwiedzka K."/>
            <person name="Martijn J."/>
            <person name="Lind A.E."/>
            <person name="van Eijk R."/>
            <person name="Schleper C."/>
            <person name="Guy L."/>
            <person name="Ettema T.J."/>
        </authorList>
    </citation>
    <scope>NUCLEOTIDE SEQUENCE</scope>
</reference>
<name>A0A0F8VQU7_9ZZZZ</name>